<dbReference type="Proteomes" id="UP001057402">
    <property type="component" value="Chromosome 3"/>
</dbReference>
<reference evidence="2" key="1">
    <citation type="journal article" date="2023" name="Front. Plant Sci.">
        <title>Chromosomal-level genome assembly of Melastoma candidum provides insights into trichome evolution.</title>
        <authorList>
            <person name="Zhong Y."/>
            <person name="Wu W."/>
            <person name="Sun C."/>
            <person name="Zou P."/>
            <person name="Liu Y."/>
            <person name="Dai S."/>
            <person name="Zhou R."/>
        </authorList>
    </citation>
    <scope>NUCLEOTIDE SEQUENCE [LARGE SCALE GENOMIC DNA]</scope>
</reference>
<evidence type="ECO:0000313" key="2">
    <source>
        <dbReference type="Proteomes" id="UP001057402"/>
    </source>
</evidence>
<gene>
    <name evidence="1" type="ORF">MLD38_006640</name>
</gene>
<proteinExistence type="predicted"/>
<dbReference type="EMBL" id="CM042882">
    <property type="protein sequence ID" value="KAI4380449.1"/>
    <property type="molecule type" value="Genomic_DNA"/>
</dbReference>
<accession>A0ACB9RSA7</accession>
<name>A0ACB9RSA7_9MYRT</name>
<protein>
    <submittedName>
        <fullName evidence="1">Uncharacterized protein</fullName>
    </submittedName>
</protein>
<comment type="caution">
    <text evidence="1">The sequence shown here is derived from an EMBL/GenBank/DDBJ whole genome shotgun (WGS) entry which is preliminary data.</text>
</comment>
<organism evidence="1 2">
    <name type="scientific">Melastoma candidum</name>
    <dbReference type="NCBI Taxonomy" id="119954"/>
    <lineage>
        <taxon>Eukaryota</taxon>
        <taxon>Viridiplantae</taxon>
        <taxon>Streptophyta</taxon>
        <taxon>Embryophyta</taxon>
        <taxon>Tracheophyta</taxon>
        <taxon>Spermatophyta</taxon>
        <taxon>Magnoliopsida</taxon>
        <taxon>eudicotyledons</taxon>
        <taxon>Gunneridae</taxon>
        <taxon>Pentapetalae</taxon>
        <taxon>rosids</taxon>
        <taxon>malvids</taxon>
        <taxon>Myrtales</taxon>
        <taxon>Melastomataceae</taxon>
        <taxon>Melastomatoideae</taxon>
        <taxon>Melastomateae</taxon>
        <taxon>Melastoma</taxon>
    </lineage>
</organism>
<sequence>MPRDRTKSHDRQRKNFPDRLGSLVLGSGLEETFGSDIGKELDTFQPHGFGSDREGLGDWEDEGDRDVDGVVGDGGEGCLGNREVIGTSGSDRVSVLEVIAADEKRSDLEYELSQEEINLEKLQRIASKGLPDGDGSRARVWKLLLGYLPPSRNLWDKELAENRQKYAKLKEELLISPSESARRRIEGFRSFEQESDSGESDGPLQRREISQEDHPLSLGKASVWHQFFQNTEIMDQIDRDLQRTHPDMKFFSGETPTSRKHRAAMRNILLLFAKLNPAIRYVQGMNEVLAPLYYVFSTDINEQNAANAEADSFACFVRLLSDSVDHFCQQLDNSAVGILSTLSRLSELLRANDEELWRHLEFTTKVKPQFYAFRWITLLLTQEFDFKSILRIWDSFLGNPFGVQDMLLRVCCAMLLCVKSQLLSGDFIANLKLLQHYPEINIEHLLHVAMDLTPDTSSYRVWL</sequence>
<evidence type="ECO:0000313" key="1">
    <source>
        <dbReference type="EMBL" id="KAI4380449.1"/>
    </source>
</evidence>
<keyword evidence="2" id="KW-1185">Reference proteome</keyword>